<name>A0A5C2SCV8_9APHY</name>
<gene>
    <name evidence="3" type="ORF">L227DRAFT_70749</name>
</gene>
<dbReference type="Proteomes" id="UP000313359">
    <property type="component" value="Unassembled WGS sequence"/>
</dbReference>
<evidence type="ECO:0000313" key="4">
    <source>
        <dbReference type="Proteomes" id="UP000313359"/>
    </source>
</evidence>
<keyword evidence="2" id="KW-1133">Transmembrane helix</keyword>
<organism evidence="3 4">
    <name type="scientific">Lentinus tigrinus ALCF2SS1-6</name>
    <dbReference type="NCBI Taxonomy" id="1328759"/>
    <lineage>
        <taxon>Eukaryota</taxon>
        <taxon>Fungi</taxon>
        <taxon>Dikarya</taxon>
        <taxon>Basidiomycota</taxon>
        <taxon>Agaricomycotina</taxon>
        <taxon>Agaricomycetes</taxon>
        <taxon>Polyporales</taxon>
        <taxon>Polyporaceae</taxon>
        <taxon>Lentinus</taxon>
    </lineage>
</organism>
<feature type="region of interest" description="Disordered" evidence="1">
    <location>
        <begin position="85"/>
        <end position="110"/>
    </location>
</feature>
<evidence type="ECO:0000256" key="1">
    <source>
        <dbReference type="SAM" id="MobiDB-lite"/>
    </source>
</evidence>
<sequence length="160" mass="17819">MYVHSSIRIRDEPPGSLLDTCHLTLETKHETRNKLCMHRAASSQVRVQSITVSAHSGVPEQTPVLCRQTGGPPVSSVSVRVHVQQERAANSEPTIPNERRRSDTRPVSSTQLLGPDGLIKDFPLLCSSRFSLFFFFFFFLFLFCASPQSPPLALIYSSST</sequence>
<evidence type="ECO:0000313" key="3">
    <source>
        <dbReference type="EMBL" id="RPD61521.1"/>
    </source>
</evidence>
<evidence type="ECO:0000256" key="2">
    <source>
        <dbReference type="SAM" id="Phobius"/>
    </source>
</evidence>
<reference evidence="3" key="1">
    <citation type="journal article" date="2018" name="Genome Biol. Evol.">
        <title>Genomics and development of Lentinus tigrinus, a white-rot wood-decaying mushroom with dimorphic fruiting bodies.</title>
        <authorList>
            <person name="Wu B."/>
            <person name="Xu Z."/>
            <person name="Knudson A."/>
            <person name="Carlson A."/>
            <person name="Chen N."/>
            <person name="Kovaka S."/>
            <person name="LaButti K."/>
            <person name="Lipzen A."/>
            <person name="Pennachio C."/>
            <person name="Riley R."/>
            <person name="Schakwitz W."/>
            <person name="Umezawa K."/>
            <person name="Ohm R.A."/>
            <person name="Grigoriev I.V."/>
            <person name="Nagy L.G."/>
            <person name="Gibbons J."/>
            <person name="Hibbett D."/>
        </authorList>
    </citation>
    <scope>NUCLEOTIDE SEQUENCE [LARGE SCALE GENOMIC DNA]</scope>
    <source>
        <strain evidence="3">ALCF2SS1-6</strain>
    </source>
</reference>
<dbReference type="EMBL" id="ML122262">
    <property type="protein sequence ID" value="RPD61521.1"/>
    <property type="molecule type" value="Genomic_DNA"/>
</dbReference>
<dbReference type="AlphaFoldDB" id="A0A5C2SCV8"/>
<proteinExistence type="predicted"/>
<protein>
    <submittedName>
        <fullName evidence="3">Uncharacterized protein</fullName>
    </submittedName>
</protein>
<feature type="transmembrane region" description="Helical" evidence="2">
    <location>
        <begin position="130"/>
        <end position="148"/>
    </location>
</feature>
<keyword evidence="4" id="KW-1185">Reference proteome</keyword>
<keyword evidence="2" id="KW-0472">Membrane</keyword>
<keyword evidence="2" id="KW-0812">Transmembrane</keyword>
<accession>A0A5C2SCV8</accession>